<evidence type="ECO:0000256" key="1">
    <source>
        <dbReference type="ARBA" id="ARBA00022801"/>
    </source>
</evidence>
<dbReference type="OrthoDB" id="29154at2759"/>
<protein>
    <recommendedName>
        <fullName evidence="3">Tyrosine specific protein phosphatases domain-containing protein</fullName>
    </recommendedName>
</protein>
<proteinExistence type="predicted"/>
<dbReference type="RefSeq" id="XP_004255712.1">
    <property type="nucleotide sequence ID" value="XM_004255664.1"/>
</dbReference>
<feature type="transmembrane region" description="Helical" evidence="2">
    <location>
        <begin position="115"/>
        <end position="138"/>
    </location>
</feature>
<dbReference type="Pfam" id="PF22784">
    <property type="entry name" value="PTP-SAK"/>
    <property type="match status" value="1"/>
</dbReference>
<evidence type="ECO:0000256" key="2">
    <source>
        <dbReference type="SAM" id="Phobius"/>
    </source>
</evidence>
<dbReference type="GeneID" id="14887985"/>
<feature type="transmembrane region" description="Helical" evidence="2">
    <location>
        <begin position="9"/>
        <end position="28"/>
    </location>
</feature>
<feature type="transmembrane region" description="Helical" evidence="2">
    <location>
        <begin position="70"/>
        <end position="95"/>
    </location>
</feature>
<dbReference type="AlphaFoldDB" id="A0A0A1U7D0"/>
<dbReference type="SUPFAM" id="SSF52799">
    <property type="entry name" value="(Phosphotyrosine protein) phosphatases II"/>
    <property type="match status" value="1"/>
</dbReference>
<dbReference type="InterPro" id="IPR016130">
    <property type="entry name" value="Tyr_Pase_AS"/>
</dbReference>
<organism evidence="4 5">
    <name type="scientific">Entamoeba invadens IP1</name>
    <dbReference type="NCBI Taxonomy" id="370355"/>
    <lineage>
        <taxon>Eukaryota</taxon>
        <taxon>Amoebozoa</taxon>
        <taxon>Evosea</taxon>
        <taxon>Archamoebae</taxon>
        <taxon>Mastigamoebida</taxon>
        <taxon>Entamoebidae</taxon>
        <taxon>Entamoeba</taxon>
    </lineage>
</organism>
<dbReference type="OMA" id="MNGYQQV"/>
<keyword evidence="2" id="KW-1133">Transmembrane helix</keyword>
<keyword evidence="5" id="KW-1185">Reference proteome</keyword>
<feature type="transmembrane region" description="Helical" evidence="2">
    <location>
        <begin position="34"/>
        <end position="58"/>
    </location>
</feature>
<dbReference type="Gene3D" id="3.90.190.10">
    <property type="entry name" value="Protein tyrosine phosphatase superfamily"/>
    <property type="match status" value="1"/>
</dbReference>
<dbReference type="Proteomes" id="UP000014680">
    <property type="component" value="Unassembled WGS sequence"/>
</dbReference>
<dbReference type="InterPro" id="IPR057023">
    <property type="entry name" value="PTP-SAK"/>
</dbReference>
<evidence type="ECO:0000313" key="5">
    <source>
        <dbReference type="Proteomes" id="UP000014680"/>
    </source>
</evidence>
<dbReference type="PROSITE" id="PS50056">
    <property type="entry name" value="TYR_PHOSPHATASE_2"/>
    <property type="match status" value="1"/>
</dbReference>
<keyword evidence="1" id="KW-0378">Hydrolase</keyword>
<name>A0A0A1U7D0_ENTIV</name>
<dbReference type="InterPro" id="IPR000387">
    <property type="entry name" value="Tyr_Pase_dom"/>
</dbReference>
<dbReference type="PROSITE" id="PS00383">
    <property type="entry name" value="TYR_PHOSPHATASE_1"/>
    <property type="match status" value="1"/>
</dbReference>
<dbReference type="GO" id="GO:0016791">
    <property type="term" value="F:phosphatase activity"/>
    <property type="evidence" value="ECO:0007669"/>
    <property type="project" value="UniProtKB-ARBA"/>
</dbReference>
<feature type="domain" description="Tyrosine specific protein phosphatases" evidence="3">
    <location>
        <begin position="249"/>
        <end position="314"/>
    </location>
</feature>
<gene>
    <name evidence="4" type="ORF">EIN_490000</name>
</gene>
<sequence>MIIAVGRTVLFFIHLINFVIVTSVLFSTDEFTKFPSWSVGVFTVQLYSVVESLLQIFLSIKLFNHLTRKLLTLLTLIGLLNVPLLVISLFSMSQFPPFPTNRRVTIFFFATMTNLILMIEASISIFYFFYVIICFIIFANKTYRSAPIDLSDSPFPFSSLPKEDTINGEILFSIAPGSTNHFRRRSVFNDVKQLKDMGVNEIVSCLTTRDYERLGMNTYEGLLFENNIKLVKCPIVDFWIPESVSLYDKKAFEVSQDVLNGNKVLIHCNSGKGRTGLFAGAVYSKIHPNKSGKWYIKYIKSHLKGAFDTLLQRLYFKMYIAHLN</sequence>
<keyword evidence="2" id="KW-0812">Transmembrane</keyword>
<dbReference type="KEGG" id="eiv:EIN_490000"/>
<dbReference type="InterPro" id="IPR029021">
    <property type="entry name" value="Prot-tyrosine_phosphatase-like"/>
</dbReference>
<dbReference type="VEuPathDB" id="AmoebaDB:EIN_490000"/>
<evidence type="ECO:0000313" key="4">
    <source>
        <dbReference type="EMBL" id="ELP88941.1"/>
    </source>
</evidence>
<reference evidence="4 5" key="1">
    <citation type="submission" date="2012-10" db="EMBL/GenBank/DDBJ databases">
        <authorList>
            <person name="Zafar N."/>
            <person name="Inman J."/>
            <person name="Hall N."/>
            <person name="Lorenzi H."/>
            <person name="Caler E."/>
        </authorList>
    </citation>
    <scope>NUCLEOTIDE SEQUENCE [LARGE SCALE GENOMIC DNA]</scope>
    <source>
        <strain evidence="4 5">IP1</strain>
    </source>
</reference>
<evidence type="ECO:0000259" key="3">
    <source>
        <dbReference type="PROSITE" id="PS50056"/>
    </source>
</evidence>
<accession>A0A0A1U7D0</accession>
<dbReference type="EMBL" id="KB206684">
    <property type="protein sequence ID" value="ELP88941.1"/>
    <property type="molecule type" value="Genomic_DNA"/>
</dbReference>
<keyword evidence="2" id="KW-0472">Membrane</keyword>